<dbReference type="AlphaFoldDB" id="A0A9P7VHZ7"/>
<dbReference type="Pfam" id="PF03659">
    <property type="entry name" value="Glyco_hydro_71"/>
    <property type="match status" value="1"/>
</dbReference>
<reference evidence="1" key="1">
    <citation type="submission" date="2020-11" db="EMBL/GenBank/DDBJ databases">
        <title>Adaptations for nitrogen fixation in a non-lichenized fungal sporocarp promotes dispersal by wood-feeding termites.</title>
        <authorList>
            <consortium name="DOE Joint Genome Institute"/>
            <person name="Koch R.A."/>
            <person name="Yoon G."/>
            <person name="Arayal U."/>
            <person name="Lail K."/>
            <person name="Amirebrahimi M."/>
            <person name="Labutti K."/>
            <person name="Lipzen A."/>
            <person name="Riley R."/>
            <person name="Barry K."/>
            <person name="Henrissat B."/>
            <person name="Grigoriev I.V."/>
            <person name="Herr J.R."/>
            <person name="Aime M.C."/>
        </authorList>
    </citation>
    <scope>NUCLEOTIDE SEQUENCE</scope>
    <source>
        <strain evidence="1">MCA 3950</strain>
    </source>
</reference>
<organism evidence="1 2">
    <name type="scientific">Guyanagaster necrorhizus</name>
    <dbReference type="NCBI Taxonomy" id="856835"/>
    <lineage>
        <taxon>Eukaryota</taxon>
        <taxon>Fungi</taxon>
        <taxon>Dikarya</taxon>
        <taxon>Basidiomycota</taxon>
        <taxon>Agaricomycotina</taxon>
        <taxon>Agaricomycetes</taxon>
        <taxon>Agaricomycetidae</taxon>
        <taxon>Agaricales</taxon>
        <taxon>Marasmiineae</taxon>
        <taxon>Physalacriaceae</taxon>
        <taxon>Guyanagaster</taxon>
    </lineage>
</organism>
<keyword evidence="2" id="KW-1185">Reference proteome</keyword>
<dbReference type="Gene3D" id="3.20.20.80">
    <property type="entry name" value="Glycosidases"/>
    <property type="match status" value="1"/>
</dbReference>
<protein>
    <submittedName>
        <fullName evidence="1">Uncharacterized protein</fullName>
    </submittedName>
</protein>
<sequence length="98" mass="11817">MAACSPWFFTHYGRDTYNKNWIFNLDDWLFAARWEQLVKNKAEVNLVQLLSWNDYGESHYLGPIFVGDMDCWFRSSSLAETRVLVCQRFQNRILFRLR</sequence>
<evidence type="ECO:0000313" key="1">
    <source>
        <dbReference type="EMBL" id="KAG7441403.1"/>
    </source>
</evidence>
<name>A0A9P7VHZ7_9AGAR</name>
<gene>
    <name evidence="1" type="ORF">BT62DRAFT_486574</name>
</gene>
<dbReference type="Proteomes" id="UP000812287">
    <property type="component" value="Unassembled WGS sequence"/>
</dbReference>
<dbReference type="GO" id="GO:0051118">
    <property type="term" value="F:glucan endo-1,3-alpha-glucosidase activity"/>
    <property type="evidence" value="ECO:0007669"/>
    <property type="project" value="InterPro"/>
</dbReference>
<dbReference type="GeneID" id="66103432"/>
<accession>A0A9P7VHZ7</accession>
<proteinExistence type="predicted"/>
<dbReference type="OrthoDB" id="3257981at2759"/>
<dbReference type="InterPro" id="IPR005197">
    <property type="entry name" value="Glyco_hydro_71"/>
</dbReference>
<dbReference type="RefSeq" id="XP_043034903.1">
    <property type="nucleotide sequence ID" value="XM_043181136.1"/>
</dbReference>
<comment type="caution">
    <text evidence="1">The sequence shown here is derived from an EMBL/GenBank/DDBJ whole genome shotgun (WGS) entry which is preliminary data.</text>
</comment>
<evidence type="ECO:0000313" key="2">
    <source>
        <dbReference type="Proteomes" id="UP000812287"/>
    </source>
</evidence>
<dbReference type="EMBL" id="MU250560">
    <property type="protein sequence ID" value="KAG7441403.1"/>
    <property type="molecule type" value="Genomic_DNA"/>
</dbReference>